<proteinExistence type="predicted"/>
<reference evidence="2 3" key="1">
    <citation type="journal article" date="2018" name="Nat. Ecol. Evol.">
        <title>Pezizomycetes genomes reveal the molecular basis of ectomycorrhizal truffle lifestyle.</title>
        <authorList>
            <person name="Murat C."/>
            <person name="Payen T."/>
            <person name="Noel B."/>
            <person name="Kuo A."/>
            <person name="Morin E."/>
            <person name="Chen J."/>
            <person name="Kohler A."/>
            <person name="Krizsan K."/>
            <person name="Balestrini R."/>
            <person name="Da Silva C."/>
            <person name="Montanini B."/>
            <person name="Hainaut M."/>
            <person name="Levati E."/>
            <person name="Barry K.W."/>
            <person name="Belfiori B."/>
            <person name="Cichocki N."/>
            <person name="Clum A."/>
            <person name="Dockter R.B."/>
            <person name="Fauchery L."/>
            <person name="Guy J."/>
            <person name="Iotti M."/>
            <person name="Le Tacon F."/>
            <person name="Lindquist E.A."/>
            <person name="Lipzen A."/>
            <person name="Malagnac F."/>
            <person name="Mello A."/>
            <person name="Molinier V."/>
            <person name="Miyauchi S."/>
            <person name="Poulain J."/>
            <person name="Riccioni C."/>
            <person name="Rubini A."/>
            <person name="Sitrit Y."/>
            <person name="Splivallo R."/>
            <person name="Traeger S."/>
            <person name="Wang M."/>
            <person name="Zifcakova L."/>
            <person name="Wipf D."/>
            <person name="Zambonelli A."/>
            <person name="Paolocci F."/>
            <person name="Nowrousian M."/>
            <person name="Ottonello S."/>
            <person name="Baldrian P."/>
            <person name="Spatafora J.W."/>
            <person name="Henrissat B."/>
            <person name="Nagy L.G."/>
            <person name="Aury J.M."/>
            <person name="Wincker P."/>
            <person name="Grigoriev I.V."/>
            <person name="Bonfante P."/>
            <person name="Martin F.M."/>
        </authorList>
    </citation>
    <scope>NUCLEOTIDE SEQUENCE [LARGE SCALE GENOMIC DNA]</scope>
    <source>
        <strain evidence="2 3">RN42</strain>
    </source>
</reference>
<accession>A0A3N4HYY3</accession>
<feature type="compositionally biased region" description="Basic and acidic residues" evidence="1">
    <location>
        <begin position="124"/>
        <end position="141"/>
    </location>
</feature>
<dbReference type="AlphaFoldDB" id="A0A3N4HYY3"/>
<keyword evidence="3" id="KW-1185">Reference proteome</keyword>
<evidence type="ECO:0000313" key="2">
    <source>
        <dbReference type="EMBL" id="RPA78397.1"/>
    </source>
</evidence>
<feature type="region of interest" description="Disordered" evidence="1">
    <location>
        <begin position="122"/>
        <end position="141"/>
    </location>
</feature>
<evidence type="ECO:0000256" key="1">
    <source>
        <dbReference type="SAM" id="MobiDB-lite"/>
    </source>
</evidence>
<name>A0A3N4HYY3_ASCIM</name>
<sequence>MTFTRTFYMGPSSNEWEVIENEKPKLEAVPHLVLIALIEEKDGPVTKMVSPMLDLWEDILRGFWDLEKKPLAIYCTQYHNRLIVCEDGVYEVDETREYIRFRGSNEILEEHEWILTDPVDSDDENKRVEEYDPYRPDVYKR</sequence>
<organism evidence="2 3">
    <name type="scientific">Ascobolus immersus RN42</name>
    <dbReference type="NCBI Taxonomy" id="1160509"/>
    <lineage>
        <taxon>Eukaryota</taxon>
        <taxon>Fungi</taxon>
        <taxon>Dikarya</taxon>
        <taxon>Ascomycota</taxon>
        <taxon>Pezizomycotina</taxon>
        <taxon>Pezizomycetes</taxon>
        <taxon>Pezizales</taxon>
        <taxon>Ascobolaceae</taxon>
        <taxon>Ascobolus</taxon>
    </lineage>
</organism>
<dbReference type="Proteomes" id="UP000275078">
    <property type="component" value="Unassembled WGS sequence"/>
</dbReference>
<evidence type="ECO:0000313" key="3">
    <source>
        <dbReference type="Proteomes" id="UP000275078"/>
    </source>
</evidence>
<gene>
    <name evidence="2" type="ORF">BJ508DRAFT_309327</name>
</gene>
<protein>
    <submittedName>
        <fullName evidence="2">Uncharacterized protein</fullName>
    </submittedName>
</protein>
<dbReference type="EMBL" id="ML119712">
    <property type="protein sequence ID" value="RPA78397.1"/>
    <property type="molecule type" value="Genomic_DNA"/>
</dbReference>